<name>A0A9P7YIR6_9HELO</name>
<keyword evidence="6" id="KW-0175">Coiled coil</keyword>
<dbReference type="OrthoDB" id="21128at2759"/>
<keyword evidence="4" id="KW-0853">WD repeat</keyword>
<evidence type="ECO:0000256" key="5">
    <source>
        <dbReference type="ARBA" id="ARBA00022737"/>
    </source>
</evidence>
<feature type="compositionally biased region" description="Polar residues" evidence="7">
    <location>
        <begin position="1121"/>
        <end position="1132"/>
    </location>
</feature>
<evidence type="ECO:0000259" key="8">
    <source>
        <dbReference type="Pfam" id="PF24106"/>
    </source>
</evidence>
<reference evidence="9" key="1">
    <citation type="journal article" date="2021" name="IMA Fungus">
        <title>Genomic characterization of three marine fungi, including Emericellopsis atlantica sp. nov. with signatures of a generalist lifestyle and marine biomass degradation.</title>
        <authorList>
            <person name="Hagestad O.C."/>
            <person name="Hou L."/>
            <person name="Andersen J.H."/>
            <person name="Hansen E.H."/>
            <person name="Altermark B."/>
            <person name="Li C."/>
            <person name="Kuhnert E."/>
            <person name="Cox R.J."/>
            <person name="Crous P.W."/>
            <person name="Spatafora J.W."/>
            <person name="Lail K."/>
            <person name="Amirebrahimi M."/>
            <person name="Lipzen A."/>
            <person name="Pangilinan J."/>
            <person name="Andreopoulos W."/>
            <person name="Hayes R.D."/>
            <person name="Ng V."/>
            <person name="Grigoriev I.V."/>
            <person name="Jackson S.A."/>
            <person name="Sutton T.D.S."/>
            <person name="Dobson A.D.W."/>
            <person name="Rama T."/>
        </authorList>
    </citation>
    <scope>NUCLEOTIDE SEQUENCE</scope>
    <source>
        <strain evidence="9">TRa018bII</strain>
    </source>
</reference>
<feature type="region of interest" description="Disordered" evidence="7">
    <location>
        <begin position="193"/>
        <end position="267"/>
    </location>
</feature>
<feature type="compositionally biased region" description="Basic and acidic residues" evidence="7">
    <location>
        <begin position="1380"/>
        <end position="1391"/>
    </location>
</feature>
<keyword evidence="5" id="KW-0677">Repeat</keyword>
<dbReference type="PANTHER" id="PTHR15598:SF5">
    <property type="entry name" value="ENHANCER OF MRNA-DECAPPING PROTEIN 4"/>
    <property type="match status" value="1"/>
</dbReference>
<evidence type="ECO:0000256" key="7">
    <source>
        <dbReference type="SAM" id="MobiDB-lite"/>
    </source>
</evidence>
<feature type="compositionally biased region" description="Polar residues" evidence="7">
    <location>
        <begin position="194"/>
        <end position="206"/>
    </location>
</feature>
<dbReference type="PANTHER" id="PTHR15598">
    <property type="entry name" value="ENHANCER OF MRNA-DECAPPING PROTEIN 4"/>
    <property type="match status" value="1"/>
</dbReference>
<evidence type="ECO:0000256" key="3">
    <source>
        <dbReference type="ARBA" id="ARBA00022490"/>
    </source>
</evidence>
<feature type="compositionally biased region" description="Low complexity" evidence="7">
    <location>
        <begin position="1133"/>
        <end position="1145"/>
    </location>
</feature>
<dbReference type="FunFam" id="2.130.10.10:FF:000817">
    <property type="entry name" value="WGS project CABT00000000 data, contig 2.15"/>
    <property type="match status" value="1"/>
</dbReference>
<feature type="region of interest" description="Disordered" evidence="7">
    <location>
        <begin position="1"/>
        <end position="178"/>
    </location>
</feature>
<evidence type="ECO:0000313" key="10">
    <source>
        <dbReference type="Proteomes" id="UP000824998"/>
    </source>
</evidence>
<protein>
    <recommendedName>
        <fullName evidence="8">EDC4-like protein pdc1 beta-propeller domain-containing protein</fullName>
    </recommendedName>
</protein>
<feature type="compositionally biased region" description="Low complexity" evidence="7">
    <location>
        <begin position="1095"/>
        <end position="1106"/>
    </location>
</feature>
<comment type="subcellular location">
    <subcellularLocation>
        <location evidence="1">Cytoplasm</location>
        <location evidence="1">P-body</location>
    </subcellularLocation>
</comment>
<proteinExistence type="inferred from homology"/>
<feature type="compositionally biased region" description="Basic and acidic residues" evidence="7">
    <location>
        <begin position="1041"/>
        <end position="1056"/>
    </location>
</feature>
<dbReference type="Pfam" id="PF24106">
    <property type="entry name" value="Beta-prop_EDC4L"/>
    <property type="match status" value="1"/>
</dbReference>
<feature type="region of interest" description="Disordered" evidence="7">
    <location>
        <begin position="312"/>
        <end position="392"/>
    </location>
</feature>
<feature type="compositionally biased region" description="Low complexity" evidence="7">
    <location>
        <begin position="324"/>
        <end position="337"/>
    </location>
</feature>
<dbReference type="InterPro" id="IPR015943">
    <property type="entry name" value="WD40/YVTN_repeat-like_dom_sf"/>
</dbReference>
<feature type="coiled-coil region" evidence="6">
    <location>
        <begin position="1312"/>
        <end position="1339"/>
    </location>
</feature>
<dbReference type="EMBL" id="MU251458">
    <property type="protein sequence ID" value="KAG9234578.1"/>
    <property type="molecule type" value="Genomic_DNA"/>
</dbReference>
<keyword evidence="10" id="KW-1185">Reference proteome</keyword>
<feature type="compositionally biased region" description="Low complexity" evidence="7">
    <location>
        <begin position="37"/>
        <end position="75"/>
    </location>
</feature>
<feature type="compositionally biased region" description="Polar residues" evidence="7">
    <location>
        <begin position="1023"/>
        <end position="1034"/>
    </location>
</feature>
<feature type="compositionally biased region" description="Polar residues" evidence="7">
    <location>
        <begin position="1071"/>
        <end position="1083"/>
    </location>
</feature>
<dbReference type="GO" id="GO:0000932">
    <property type="term" value="C:P-body"/>
    <property type="evidence" value="ECO:0007669"/>
    <property type="project" value="UniProtKB-SubCell"/>
</dbReference>
<gene>
    <name evidence="9" type="ORF">BJ875DRAFT_8420</name>
</gene>
<dbReference type="SUPFAM" id="SSF50978">
    <property type="entry name" value="WD40 repeat-like"/>
    <property type="match status" value="1"/>
</dbReference>
<dbReference type="GO" id="GO:0031087">
    <property type="term" value="P:deadenylation-independent decapping of nuclear-transcribed mRNA"/>
    <property type="evidence" value="ECO:0007669"/>
    <property type="project" value="InterPro"/>
</dbReference>
<feature type="region of interest" description="Disordered" evidence="7">
    <location>
        <begin position="1375"/>
        <end position="1412"/>
    </location>
</feature>
<feature type="region of interest" description="Disordered" evidence="7">
    <location>
        <begin position="1023"/>
        <end position="1151"/>
    </location>
</feature>
<dbReference type="Gene3D" id="2.130.10.10">
    <property type="entry name" value="YVTN repeat-like/Quinoprotein amine dehydrogenase"/>
    <property type="match status" value="1"/>
</dbReference>
<feature type="domain" description="EDC4-like protein pdc1 beta-propeller" evidence="8">
    <location>
        <begin position="552"/>
        <end position="913"/>
    </location>
</feature>
<feature type="compositionally biased region" description="Basic and acidic residues" evidence="7">
    <location>
        <begin position="346"/>
        <end position="360"/>
    </location>
</feature>
<accession>A0A9P7YIR6</accession>
<feature type="region of interest" description="Disordered" evidence="7">
    <location>
        <begin position="506"/>
        <end position="525"/>
    </location>
</feature>
<organism evidence="9 10">
    <name type="scientific">Amylocarpus encephaloides</name>
    <dbReference type="NCBI Taxonomy" id="45428"/>
    <lineage>
        <taxon>Eukaryota</taxon>
        <taxon>Fungi</taxon>
        <taxon>Dikarya</taxon>
        <taxon>Ascomycota</taxon>
        <taxon>Pezizomycotina</taxon>
        <taxon>Leotiomycetes</taxon>
        <taxon>Helotiales</taxon>
        <taxon>Helotiales incertae sedis</taxon>
        <taxon>Amylocarpus</taxon>
    </lineage>
</organism>
<feature type="compositionally biased region" description="Polar residues" evidence="7">
    <location>
        <begin position="154"/>
        <end position="170"/>
    </location>
</feature>
<dbReference type="InterPro" id="IPR055393">
    <property type="entry name" value="Beta-prop_EDC4L"/>
</dbReference>
<feature type="compositionally biased region" description="Polar residues" evidence="7">
    <location>
        <begin position="118"/>
        <end position="142"/>
    </location>
</feature>
<evidence type="ECO:0000313" key="9">
    <source>
        <dbReference type="EMBL" id="KAG9234578.1"/>
    </source>
</evidence>
<dbReference type="Proteomes" id="UP000824998">
    <property type="component" value="Unassembled WGS sequence"/>
</dbReference>
<evidence type="ECO:0000256" key="6">
    <source>
        <dbReference type="SAM" id="Coils"/>
    </source>
</evidence>
<comment type="caution">
    <text evidence="9">The sequence shown here is derived from an EMBL/GenBank/DDBJ whole genome shotgun (WGS) entry which is preliminary data.</text>
</comment>
<comment type="similarity">
    <text evidence="2">Belongs to the WD repeat EDC4 family.</text>
</comment>
<evidence type="ECO:0000256" key="2">
    <source>
        <dbReference type="ARBA" id="ARBA00009639"/>
    </source>
</evidence>
<dbReference type="InterPro" id="IPR045152">
    <property type="entry name" value="EDC4-like"/>
</dbReference>
<evidence type="ECO:0000256" key="4">
    <source>
        <dbReference type="ARBA" id="ARBA00022574"/>
    </source>
</evidence>
<dbReference type="InterPro" id="IPR036322">
    <property type="entry name" value="WD40_repeat_dom_sf"/>
</dbReference>
<evidence type="ECO:0000256" key="1">
    <source>
        <dbReference type="ARBA" id="ARBA00004201"/>
    </source>
</evidence>
<sequence length="1521" mass="164592">MSGYPPPGPGENSNGLDSLFAHLRQQQPKPPINLEPSYSYYNNNSNTFFGQQQQQSPPASQQLPPGYHQPSVSSPLPTPPVPHGQQPHHSSHIMSPADTPTHSRIPPASGGGSGSGSNADRTSSLLNLLKFSQPSSGSTSQPAPIGTPLPPSRQPSMSFVGSDIQGQVSASAPGRGGSDLLAALIAGAQIRPAQESNVKPASSPQVGQAPFSRAPGSPPADTQAYLLQLLNQPKPSQDAPPSVKPAKVLTPPSKASSPDGVGELSQALEDASLNINLMDSAATESVSGLGTENKKNTSQGLFTYVNPFEQLAASSPRNRTPKQAAPGPAGSSVPAPAFQILKHPRHESSPDNKRKMDERSIVSSPAHAKRRLESTSQQSSAPPTPLPDGRTPLEALIGIGATASGVPERKETVQDALSDVGGMVDKQVQEAIARAERAETQASIEQDLRDLLASKSDNEFKHQAEVAAQNIKEELEREENSGALDGLPTPVAEAVKEIIDETAHGHIADSWESADAEAEDSPSKAEEEKIVKVYNFPMKPWVTITINETSEPCPVFRDNVVMDIARLKKEFDQVDRTLVTASGTFIVYGMSKNGGVRIIRQENGKDARVFTETHDRIFSVATSSSSTDLKESVIATGISGTVYWLLIKDGEGDHLEESMPEMYGFALPPVLVQDNEVSGGVLKTRARKSSNHPGFFGVGRGKFIHIIFPSVILKHSYLKHGKGRVVDTDKYMNHHSLKINTGKAGKDFTFSEDDSTIVSLDKAGRVKFWDVRGLVKGGGAQTEHIEIREPTITFTTTPANEKSWPTSVLLVDKLRPYQKGGALRYMIVGMKQNHTLQLWDLALQKPVQEIHLPHSKESDAVCSVVYHAATGMIVVGHPTRNSIYFLHLSAPKYNLQKSVTQADYIEKIVAGDFTLKLDSTAIISGMREYSFANKGVLRSVDILQTTTVNQTEGEPPTMFELYCMHSKGVTCLLIKQADLGWTLDNKVIHPYASPEKAGIITIDTLNKPAAPSVADTTEAVAGSTVSGPISSAPTQIVARPSVKESSSKEGGPKKAEPLASNFKAEEKKEVTPTNSGLPTTGSTERSEKKKRRKAPASSEAAAGPSSVSQPAQPKTIVLDPSSHSRNGNLSKANNTKENANNNPRNQSQDISESFKDIETRVAGEVKKSFADSLDSLYQNIKDDRRTQAAVSDAKQDAMLRLVSSTLSDNIEATLGRIVGASIQKSVVPAISDVAAKAVNEQLGSRLNAHVNQALSKELQESLPEAMGLTLQRPQLLKLMSESLAQSVAFHVEDQFASIMQNVVTPAFTNLALQTTQRVVEDAQRQAAEQIETIERHRQADGMKIEQLTQLVTGLSETVSSMAAAQSEFQGQFLRMQKQTASDRRHASRQTEDSSASIQSSSKALVPTPEKSQEELEYDEMLDSIKTAMKQGNYENAVIQWLQTRREQEFFAKFFSQYNPDFLRTLSPLLLLSLGATITVSLEDQYLMQRIHWMETILTAFQGKLNAGELASSIFRARCSLS</sequence>
<keyword evidence="3" id="KW-0963">Cytoplasm</keyword>